<feature type="domain" description="DUF7027" evidence="2">
    <location>
        <begin position="16"/>
        <end position="98"/>
    </location>
</feature>
<dbReference type="OrthoDB" id="8081892at2759"/>
<keyword evidence="1" id="KW-1133">Transmembrane helix</keyword>
<protein>
    <recommendedName>
        <fullName evidence="2">DUF7027 domain-containing protein</fullName>
    </recommendedName>
</protein>
<dbReference type="Proteomes" id="UP000095300">
    <property type="component" value="Unassembled WGS sequence"/>
</dbReference>
<dbReference type="VEuPathDB" id="VectorBase:SCAU002259"/>
<dbReference type="EnsemblMetazoa" id="SCAU002259-RA">
    <property type="protein sequence ID" value="SCAU002259-PA"/>
    <property type="gene ID" value="SCAU002259"/>
</dbReference>
<feature type="transmembrane region" description="Helical" evidence="1">
    <location>
        <begin position="12"/>
        <end position="30"/>
    </location>
</feature>
<dbReference type="Pfam" id="PF22954">
    <property type="entry name" value="DUF7027"/>
    <property type="match status" value="1"/>
</dbReference>
<evidence type="ECO:0000313" key="3">
    <source>
        <dbReference type="EnsemblMetazoa" id="SCAU002259-PA"/>
    </source>
</evidence>
<feature type="transmembrane region" description="Helical" evidence="1">
    <location>
        <begin position="87"/>
        <end position="110"/>
    </location>
</feature>
<accession>A0A1I8NUY8</accession>
<dbReference type="InterPro" id="IPR054291">
    <property type="entry name" value="DUF7027"/>
</dbReference>
<feature type="transmembrane region" description="Helical" evidence="1">
    <location>
        <begin position="122"/>
        <end position="143"/>
    </location>
</feature>
<evidence type="ECO:0000259" key="2">
    <source>
        <dbReference type="Pfam" id="PF22954"/>
    </source>
</evidence>
<organism evidence="3 4">
    <name type="scientific">Stomoxys calcitrans</name>
    <name type="common">Stable fly</name>
    <name type="synonym">Conops calcitrans</name>
    <dbReference type="NCBI Taxonomy" id="35570"/>
    <lineage>
        <taxon>Eukaryota</taxon>
        <taxon>Metazoa</taxon>
        <taxon>Ecdysozoa</taxon>
        <taxon>Arthropoda</taxon>
        <taxon>Hexapoda</taxon>
        <taxon>Insecta</taxon>
        <taxon>Pterygota</taxon>
        <taxon>Neoptera</taxon>
        <taxon>Endopterygota</taxon>
        <taxon>Diptera</taxon>
        <taxon>Brachycera</taxon>
        <taxon>Muscomorpha</taxon>
        <taxon>Muscoidea</taxon>
        <taxon>Muscidae</taxon>
        <taxon>Stomoxys</taxon>
    </lineage>
</organism>
<keyword evidence="4" id="KW-1185">Reference proteome</keyword>
<feature type="transmembrane region" description="Helical" evidence="1">
    <location>
        <begin position="50"/>
        <end position="75"/>
    </location>
</feature>
<reference evidence="3" key="1">
    <citation type="submission" date="2020-05" db="UniProtKB">
        <authorList>
            <consortium name="EnsemblMetazoa"/>
        </authorList>
    </citation>
    <scope>IDENTIFICATION</scope>
    <source>
        <strain evidence="3">USDA</strain>
    </source>
</reference>
<keyword evidence="1" id="KW-0472">Membrane</keyword>
<dbReference type="KEGG" id="scac:106088046"/>
<evidence type="ECO:0000256" key="1">
    <source>
        <dbReference type="SAM" id="Phobius"/>
    </source>
</evidence>
<sequence length="178" mass="20033">MTGIFSNPKFGVFVTITHIFVCAILATCVVRSLNASTDKVKDMSKEDKKIFALLLTLLVMSLLKIILSFVLIVGIVKKNHHLMAPWIAATFISMVAVFFYTLVALAFSFVNTLKLRQNAERVLPGMGILITQIGFFYPIFVLYQSVLVFRLKLEGIYEGPQESFNDHDSELVDSNEVY</sequence>
<gene>
    <name evidence="3" type="primary">106088046</name>
</gene>
<dbReference type="AlphaFoldDB" id="A0A1I8NUY8"/>
<proteinExistence type="predicted"/>
<name>A0A1I8NUY8_STOCA</name>
<evidence type="ECO:0000313" key="4">
    <source>
        <dbReference type="Proteomes" id="UP000095300"/>
    </source>
</evidence>
<keyword evidence="1" id="KW-0812">Transmembrane</keyword>